<organism evidence="2 3">
    <name type="scientific">Eschrichtius robustus</name>
    <name type="common">California gray whale</name>
    <name type="synonym">Eschrichtius gibbosus</name>
    <dbReference type="NCBI Taxonomy" id="9764"/>
    <lineage>
        <taxon>Eukaryota</taxon>
        <taxon>Metazoa</taxon>
        <taxon>Chordata</taxon>
        <taxon>Craniata</taxon>
        <taxon>Vertebrata</taxon>
        <taxon>Euteleostomi</taxon>
        <taxon>Mammalia</taxon>
        <taxon>Eutheria</taxon>
        <taxon>Laurasiatheria</taxon>
        <taxon>Artiodactyla</taxon>
        <taxon>Whippomorpha</taxon>
        <taxon>Cetacea</taxon>
        <taxon>Mysticeti</taxon>
        <taxon>Eschrichtiidae</taxon>
        <taxon>Eschrichtius</taxon>
    </lineage>
</organism>
<proteinExistence type="predicted"/>
<keyword evidence="3" id="KW-1185">Reference proteome</keyword>
<dbReference type="EMBL" id="JAIQCJ010002315">
    <property type="protein sequence ID" value="KAJ8777244.1"/>
    <property type="molecule type" value="Genomic_DNA"/>
</dbReference>
<evidence type="ECO:0000313" key="3">
    <source>
        <dbReference type="Proteomes" id="UP001159641"/>
    </source>
</evidence>
<comment type="caution">
    <text evidence="2">The sequence shown here is derived from an EMBL/GenBank/DDBJ whole genome shotgun (WGS) entry which is preliminary data.</text>
</comment>
<protein>
    <submittedName>
        <fullName evidence="2">Uncharacterized protein</fullName>
    </submittedName>
</protein>
<feature type="region of interest" description="Disordered" evidence="1">
    <location>
        <begin position="51"/>
        <end position="138"/>
    </location>
</feature>
<name>A0AB34GFU8_ESCRO</name>
<evidence type="ECO:0000313" key="2">
    <source>
        <dbReference type="EMBL" id="KAJ8777244.1"/>
    </source>
</evidence>
<sequence length="138" mass="14520">MSAPGRSLPHDHLAAFDLRGAAEGPGRSRRLRRALLTLGPLRQIRAAQLTAPKTEEAVRWLSRASPGGAGEWREGLPGRDCSAGFSSPDPGRGAHSPARLRPPGRLEEEGEGPGPAPLGRPGPAHTRAAPAVSKRRGR</sequence>
<dbReference type="Proteomes" id="UP001159641">
    <property type="component" value="Unassembled WGS sequence"/>
</dbReference>
<gene>
    <name evidence="2" type="ORF">J1605_014627</name>
</gene>
<dbReference type="AlphaFoldDB" id="A0AB34GFU8"/>
<evidence type="ECO:0000256" key="1">
    <source>
        <dbReference type="SAM" id="MobiDB-lite"/>
    </source>
</evidence>
<reference evidence="2 3" key="1">
    <citation type="submission" date="2022-11" db="EMBL/GenBank/DDBJ databases">
        <title>Whole genome sequence of Eschrichtius robustus ER-17-0199.</title>
        <authorList>
            <person name="Bruniche-Olsen A."/>
            <person name="Black A.N."/>
            <person name="Fields C.J."/>
            <person name="Walden K."/>
            <person name="Dewoody J.A."/>
        </authorList>
    </citation>
    <scope>NUCLEOTIDE SEQUENCE [LARGE SCALE GENOMIC DNA]</scope>
    <source>
        <strain evidence="2">ER-17-0199</strain>
        <tissue evidence="2">Blubber</tissue>
    </source>
</reference>
<accession>A0AB34GFU8</accession>